<dbReference type="SUPFAM" id="SSF57756">
    <property type="entry name" value="Retrovirus zinc finger-like domains"/>
    <property type="match status" value="6"/>
</dbReference>
<dbReference type="PROSITE" id="PS00678">
    <property type="entry name" value="WD_REPEATS_1"/>
    <property type="match status" value="1"/>
</dbReference>
<organism evidence="7 8">
    <name type="scientific">Xylaria arbuscula</name>
    <dbReference type="NCBI Taxonomy" id="114810"/>
    <lineage>
        <taxon>Eukaryota</taxon>
        <taxon>Fungi</taxon>
        <taxon>Dikarya</taxon>
        <taxon>Ascomycota</taxon>
        <taxon>Pezizomycotina</taxon>
        <taxon>Sordariomycetes</taxon>
        <taxon>Xylariomycetidae</taxon>
        <taxon>Xylariales</taxon>
        <taxon>Xylariaceae</taxon>
        <taxon>Xylaria</taxon>
    </lineage>
</organism>
<dbReference type="PANTHER" id="PTHR19856">
    <property type="entry name" value="WD-REPEATCONTAINING PROTEIN WDR1"/>
    <property type="match status" value="1"/>
</dbReference>
<accession>A0A9W8NK53</accession>
<dbReference type="InterPro" id="IPR001680">
    <property type="entry name" value="WD40_rpt"/>
</dbReference>
<keyword evidence="8" id="KW-1185">Reference proteome</keyword>
<comment type="caution">
    <text evidence="7">The sequence shown here is derived from an EMBL/GenBank/DDBJ whole genome shotgun (WGS) entry which is preliminary data.</text>
</comment>
<dbReference type="VEuPathDB" id="FungiDB:F4678DRAFT_53286"/>
<evidence type="ECO:0000313" key="7">
    <source>
        <dbReference type="EMBL" id="KAJ3577952.1"/>
    </source>
</evidence>
<dbReference type="EMBL" id="JANPWZ010000283">
    <property type="protein sequence ID" value="KAJ3577952.1"/>
    <property type="molecule type" value="Genomic_DNA"/>
</dbReference>
<evidence type="ECO:0000256" key="3">
    <source>
        <dbReference type="PROSITE-ProRule" id="PRU00047"/>
    </source>
</evidence>
<feature type="domain" description="CCHC-type" evidence="6">
    <location>
        <begin position="282"/>
        <end position="298"/>
    </location>
</feature>
<name>A0A9W8NK53_9PEZI</name>
<dbReference type="SUPFAM" id="SSF50978">
    <property type="entry name" value="WD40 repeat-like"/>
    <property type="match status" value="1"/>
</dbReference>
<dbReference type="GO" id="GO:0030042">
    <property type="term" value="P:actin filament depolymerization"/>
    <property type="evidence" value="ECO:0007669"/>
    <property type="project" value="TreeGrafter"/>
</dbReference>
<keyword evidence="2" id="KW-0677">Repeat</keyword>
<dbReference type="PROSITE" id="PS50082">
    <property type="entry name" value="WD_REPEATS_2"/>
    <property type="match status" value="2"/>
</dbReference>
<dbReference type="PROSITE" id="PS50294">
    <property type="entry name" value="WD_REPEATS_REGION"/>
    <property type="match status" value="1"/>
</dbReference>
<feature type="region of interest" description="Disordered" evidence="5">
    <location>
        <begin position="1"/>
        <end position="43"/>
    </location>
</feature>
<dbReference type="GO" id="GO:0030864">
    <property type="term" value="C:cortical actin cytoskeleton"/>
    <property type="evidence" value="ECO:0007669"/>
    <property type="project" value="TreeGrafter"/>
</dbReference>
<dbReference type="GO" id="GO:0008270">
    <property type="term" value="F:zinc ion binding"/>
    <property type="evidence" value="ECO:0007669"/>
    <property type="project" value="UniProtKB-KW"/>
</dbReference>
<dbReference type="VEuPathDB" id="FungiDB:F4678DRAFT_429502"/>
<dbReference type="SMART" id="SM00343">
    <property type="entry name" value="ZnF_C2HC"/>
    <property type="match status" value="12"/>
</dbReference>
<evidence type="ECO:0000256" key="4">
    <source>
        <dbReference type="PROSITE-ProRule" id="PRU00221"/>
    </source>
</evidence>
<evidence type="ECO:0000259" key="6">
    <source>
        <dbReference type="PROSITE" id="PS50158"/>
    </source>
</evidence>
<dbReference type="InterPro" id="IPR015943">
    <property type="entry name" value="WD40/YVTN_repeat-like_dom_sf"/>
</dbReference>
<feature type="repeat" description="WD" evidence="4">
    <location>
        <begin position="780"/>
        <end position="821"/>
    </location>
</feature>
<dbReference type="PANTHER" id="PTHR19856:SF0">
    <property type="entry name" value="WD REPEAT-CONTAINING PROTEIN 1"/>
    <property type="match status" value="1"/>
</dbReference>
<keyword evidence="3" id="KW-0862">Zinc</keyword>
<dbReference type="InterPro" id="IPR036875">
    <property type="entry name" value="Znf_CCHC_sf"/>
</dbReference>
<dbReference type="SMART" id="SM00320">
    <property type="entry name" value="WD40"/>
    <property type="match status" value="6"/>
</dbReference>
<feature type="domain" description="CCHC-type" evidence="6">
    <location>
        <begin position="404"/>
        <end position="419"/>
    </location>
</feature>
<feature type="domain" description="CCHC-type" evidence="6">
    <location>
        <begin position="67"/>
        <end position="82"/>
    </location>
</feature>
<evidence type="ECO:0000256" key="5">
    <source>
        <dbReference type="SAM" id="MobiDB-lite"/>
    </source>
</evidence>
<reference evidence="7" key="1">
    <citation type="submission" date="2022-07" db="EMBL/GenBank/DDBJ databases">
        <title>Genome Sequence of Xylaria arbuscula.</title>
        <authorList>
            <person name="Buettner E."/>
        </authorList>
    </citation>
    <scope>NUCLEOTIDE SEQUENCE</scope>
    <source>
        <strain evidence="7">VT107</strain>
    </source>
</reference>
<dbReference type="Gene3D" id="2.130.10.10">
    <property type="entry name" value="YVTN repeat-like/Quinoprotein amine dehydrogenase"/>
    <property type="match status" value="2"/>
</dbReference>
<dbReference type="InterPro" id="IPR001878">
    <property type="entry name" value="Znf_CCHC"/>
</dbReference>
<dbReference type="InterPro" id="IPR019775">
    <property type="entry name" value="WD40_repeat_CS"/>
</dbReference>
<feature type="domain" description="CCHC-type" evidence="6">
    <location>
        <begin position="310"/>
        <end position="325"/>
    </location>
</feature>
<keyword evidence="3" id="KW-0863">Zinc-finger</keyword>
<keyword evidence="3" id="KW-0479">Metal-binding</keyword>
<proteinExistence type="predicted"/>
<dbReference type="Gene3D" id="4.10.60.10">
    <property type="entry name" value="Zinc finger, CCHC-type"/>
    <property type="match status" value="7"/>
</dbReference>
<feature type="repeat" description="WD" evidence="4">
    <location>
        <begin position="872"/>
        <end position="906"/>
    </location>
</feature>
<protein>
    <recommendedName>
        <fullName evidence="6">CCHC-type domain-containing protein</fullName>
    </recommendedName>
</protein>
<feature type="domain" description="CCHC-type" evidence="6">
    <location>
        <begin position="87"/>
        <end position="102"/>
    </location>
</feature>
<gene>
    <name evidence="7" type="ORF">NPX13_g2617</name>
</gene>
<feature type="domain" description="CCHC-type" evidence="6">
    <location>
        <begin position="358"/>
        <end position="373"/>
    </location>
</feature>
<feature type="domain" description="CCHC-type" evidence="6">
    <location>
        <begin position="383"/>
        <end position="396"/>
    </location>
</feature>
<feature type="domain" description="CCHC-type" evidence="6">
    <location>
        <begin position="452"/>
        <end position="467"/>
    </location>
</feature>
<feature type="domain" description="CCHC-type" evidence="6">
    <location>
        <begin position="428"/>
        <end position="443"/>
    </location>
</feature>
<dbReference type="Pfam" id="PF00400">
    <property type="entry name" value="WD40"/>
    <property type="match status" value="3"/>
</dbReference>
<dbReference type="PROSITE" id="PS50158">
    <property type="entry name" value="ZF_CCHC"/>
    <property type="match status" value="11"/>
</dbReference>
<evidence type="ECO:0000313" key="8">
    <source>
        <dbReference type="Proteomes" id="UP001148614"/>
    </source>
</evidence>
<feature type="domain" description="CCHC-type" evidence="6">
    <location>
        <begin position="333"/>
        <end position="348"/>
    </location>
</feature>
<evidence type="ECO:0000256" key="2">
    <source>
        <dbReference type="ARBA" id="ARBA00022737"/>
    </source>
</evidence>
<sequence length="943" mass="101615">MAPSNDWGTPGGFADTQWNPAPTNDEWNHNGGGATASFDDGGMNDFNAPAGDYDAAAGEGGGGGGACYNCGQDGHNKADCPNPRVLKCRHCNEEGHMVRDCPTAPPREFSGECRICHQEGHMAKDCPEKPAEVCKNCQQEGHTVLECKNPRKIDRSNVEEVDAENAWDKIIQGVQEKDMDDVKEAIQQYVKACPNSTYVQLENAFRCQGIELYLIALENQSMMSTLTNMDLQGNLDKKYRVNYRFSANPARPRERELWPKDKEENLVRLEDAGEPVSRGLTKCNNCNELGHMSKNCPQEKFEKERVVIMCFNCGEAGHRVRDCPQERVDKFACKNCGKGGHKVADCPEPRVAGDDVECHKCGETGHYSRDCPQGGGGGGGRGCYNCGQEGHSARDCIEPKKLMCRNCNQEGHTSRECSEPKDMSKVQCRNCDEYGHDSRGCPKPRDYSRIQCQNCGEYGHTKVRCKKATVAPDDFDTANAGGGGLASGDMGNNGFAEPTSEDWMKEAAAKTATAGGGDGWGASEGNCSTAPHLPALQSYLQLPAASPVTIRGQPTQLSTDPAGTKIAYASGKSIFLRSIDDPSDSIQYTEHTTQTTVARIAPLPNIIPEYRIASGDVSGLVHVWSSTKDGIKKKDEWPAFSGRINDIAFASDGDRVLAVGDGREKFGHAFNITGGKVGEITGHSKVINAIAVRPTERTVRAISAVTVSDDMSVCFLGNVPSPLHFQSKTDGLHKGFVLGAAISPDGSKLITVGADKRIQLYLYNDQKTPKGFDHSGTIGEGEHKGSIFAVSWSSDSKRFVTASADQTVKIWDVDSATVLKTWRLGGDGVSVDDQQVGVVWPQGRSDGLIISLSLSGDLNYLKEDSDKPVKIVQGHNKSITALGGDGERLLTGSFDGRVCTWDVASGVGTVVDGQCHTNQVTSFASASGQQYLCRRGPEAPSAA</sequence>
<dbReference type="AlphaFoldDB" id="A0A9W8NK53"/>
<evidence type="ECO:0000256" key="1">
    <source>
        <dbReference type="ARBA" id="ARBA00022574"/>
    </source>
</evidence>
<keyword evidence="1 4" id="KW-0853">WD repeat</keyword>
<feature type="domain" description="CCHC-type" evidence="6">
    <location>
        <begin position="113"/>
        <end position="128"/>
    </location>
</feature>
<dbReference type="Proteomes" id="UP001148614">
    <property type="component" value="Unassembled WGS sequence"/>
</dbReference>
<dbReference type="Pfam" id="PF00098">
    <property type="entry name" value="zf-CCHC"/>
    <property type="match status" value="9"/>
</dbReference>
<dbReference type="GO" id="GO:0051015">
    <property type="term" value="F:actin filament binding"/>
    <property type="evidence" value="ECO:0007669"/>
    <property type="project" value="TreeGrafter"/>
</dbReference>
<dbReference type="InterPro" id="IPR036322">
    <property type="entry name" value="WD40_repeat_dom_sf"/>
</dbReference>
<dbReference type="GO" id="GO:0003676">
    <property type="term" value="F:nucleic acid binding"/>
    <property type="evidence" value="ECO:0007669"/>
    <property type="project" value="InterPro"/>
</dbReference>